<dbReference type="InterPro" id="IPR027417">
    <property type="entry name" value="P-loop_NTPase"/>
</dbReference>
<dbReference type="PANTHER" id="PTHR13696:SF52">
    <property type="entry name" value="PARA FAMILY PROTEIN CT_582"/>
    <property type="match status" value="1"/>
</dbReference>
<dbReference type="InterPro" id="IPR025669">
    <property type="entry name" value="AAA_dom"/>
</dbReference>
<evidence type="ECO:0000259" key="1">
    <source>
        <dbReference type="Pfam" id="PF13614"/>
    </source>
</evidence>
<dbReference type="Gene3D" id="3.40.50.300">
    <property type="entry name" value="P-loop containing nucleotide triphosphate hydrolases"/>
    <property type="match status" value="1"/>
</dbReference>
<comment type="caution">
    <text evidence="2">The sequence shown here is derived from an EMBL/GenBank/DDBJ whole genome shotgun (WGS) entry which is preliminary data.</text>
</comment>
<gene>
    <name evidence="2" type="ORF">F2P44_29675</name>
</gene>
<feature type="domain" description="AAA" evidence="1">
    <location>
        <begin position="119"/>
        <end position="298"/>
    </location>
</feature>
<dbReference type="CDD" id="cd02042">
    <property type="entry name" value="ParAB_family"/>
    <property type="match status" value="1"/>
</dbReference>
<name>A0ABX0NIN3_9BURK</name>
<dbReference type="PANTHER" id="PTHR13696">
    <property type="entry name" value="P-LOOP CONTAINING NUCLEOSIDE TRIPHOSPHATE HYDROLASE"/>
    <property type="match status" value="1"/>
</dbReference>
<organism evidence="2 3">
    <name type="scientific">Massilia frigida</name>
    <dbReference type="NCBI Taxonomy" id="2609281"/>
    <lineage>
        <taxon>Bacteria</taxon>
        <taxon>Pseudomonadati</taxon>
        <taxon>Pseudomonadota</taxon>
        <taxon>Betaproteobacteria</taxon>
        <taxon>Burkholderiales</taxon>
        <taxon>Oxalobacteraceae</taxon>
        <taxon>Telluria group</taxon>
        <taxon>Massilia</taxon>
    </lineage>
</organism>
<dbReference type="Proteomes" id="UP000621455">
    <property type="component" value="Unassembled WGS sequence"/>
</dbReference>
<protein>
    <submittedName>
        <fullName evidence="2">AAA family ATPase</fullName>
    </submittedName>
</protein>
<dbReference type="SUPFAM" id="SSF52540">
    <property type="entry name" value="P-loop containing nucleoside triphosphate hydrolases"/>
    <property type="match status" value="1"/>
</dbReference>
<accession>A0ABX0NIN3</accession>
<proteinExistence type="predicted"/>
<keyword evidence="3" id="KW-1185">Reference proteome</keyword>
<dbReference type="InterPro" id="IPR050678">
    <property type="entry name" value="DNA_Partitioning_ATPase"/>
</dbReference>
<evidence type="ECO:0000313" key="3">
    <source>
        <dbReference type="Proteomes" id="UP000621455"/>
    </source>
</evidence>
<evidence type="ECO:0000313" key="2">
    <source>
        <dbReference type="EMBL" id="NHZ83404.1"/>
    </source>
</evidence>
<sequence length="402" mass="44600">MTALKPLPPVKSRINIRGLVEIADRAQVTLTNLRDDLLEPWPRKMAPEISSSRLAKLCQIDRTQLNYLCTRGDKGTYPTGTLSGTKRSRMFTVAEAQDFVRANGAFKGKPPGMKAIACAVGNFKGGVGKTTQTVAIAQGLTLRGYRGLLIDLDPQASATTLMGYVPDAEITEDMTVMPVVYGDELSLEYAPIASYWPGLDLIPSCPALFGADYFLPNKQAADPKFEFWKVLDNALEPLRHKYDFIMIDTPPTLSYLAIGSFMATDGLIVPLPPETLDYASSTQFFRQFADLFEQLNDSKSIEKEFEFIKIVLSKVKQSAATTPVVKAWIKQTYHELLATAEIIETDIVMNASAEFKTVYDLSSYEGSVKTFNRALESFDAVVDEVESDIQNAWHRRSMENGD</sequence>
<dbReference type="Pfam" id="PF13614">
    <property type="entry name" value="AAA_31"/>
    <property type="match status" value="1"/>
</dbReference>
<dbReference type="EMBL" id="WHJG01000051">
    <property type="protein sequence ID" value="NHZ83404.1"/>
    <property type="molecule type" value="Genomic_DNA"/>
</dbReference>
<dbReference type="RefSeq" id="WP_167093072.1">
    <property type="nucleotide sequence ID" value="NZ_WHJG01000051.1"/>
</dbReference>
<reference evidence="2 3" key="1">
    <citation type="submission" date="2019-10" db="EMBL/GenBank/DDBJ databases">
        <title>Taxonomy of Antarctic Massilia spp.: description of Massilia rubra sp. nov., Massilia aquatica sp. nov., Massilia mucilaginosa sp. nov., Massilia frigida sp. nov. isolated from streams, lakes and regoliths.</title>
        <authorList>
            <person name="Holochova P."/>
            <person name="Sedlacek I."/>
            <person name="Kralova S."/>
            <person name="Maslanova I."/>
            <person name="Busse H.-J."/>
            <person name="Stankova E."/>
            <person name="Vrbovska V."/>
            <person name="Kovarovic V."/>
            <person name="Bartak M."/>
            <person name="Svec P."/>
            <person name="Pantucek R."/>
        </authorList>
    </citation>
    <scope>NUCLEOTIDE SEQUENCE [LARGE SCALE GENOMIC DNA]</scope>
    <source>
        <strain evidence="2 3">CCM 8695</strain>
    </source>
</reference>